<reference evidence="1" key="1">
    <citation type="submission" date="2024-02" db="EMBL/GenBank/DDBJ databases">
        <authorList>
            <consortium name="ELIXIR-Norway"/>
            <consortium name="Elixir Norway"/>
        </authorList>
    </citation>
    <scope>NUCLEOTIDE SEQUENCE</scope>
</reference>
<gene>
    <name evidence="1" type="ORF">CSSPTR1EN2_LOCUS17926</name>
</gene>
<dbReference type="Proteomes" id="UP001497512">
    <property type="component" value="Chromosome 5"/>
</dbReference>
<sequence>MLQVFPVAEIFFHMGASVLVVVSGSHFSIKTPSVSQGTPLLGIGTLACGRRWCSRIVTLVLVRKMHSRLVGGVEYRSFTTTLSQSQLLNGENPSSGFGRLGFRRSYEMMMMIKAEPNKQRGLRKTGELFNEHGGFFVEEEVEAGAAADDDDDERRLDGSYERSGTLVSGFWFGPHPDDGWGYVNALFP</sequence>
<protein>
    <submittedName>
        <fullName evidence="1">Uncharacterized protein</fullName>
    </submittedName>
</protein>
<evidence type="ECO:0000313" key="1">
    <source>
        <dbReference type="EMBL" id="CAK9225813.1"/>
    </source>
</evidence>
<proteinExistence type="predicted"/>
<accession>A0ABP0UN67</accession>
<dbReference type="EMBL" id="OZ019897">
    <property type="protein sequence ID" value="CAK9225813.1"/>
    <property type="molecule type" value="Genomic_DNA"/>
</dbReference>
<organism evidence="1 2">
    <name type="scientific">Sphagnum troendelagicum</name>
    <dbReference type="NCBI Taxonomy" id="128251"/>
    <lineage>
        <taxon>Eukaryota</taxon>
        <taxon>Viridiplantae</taxon>
        <taxon>Streptophyta</taxon>
        <taxon>Embryophyta</taxon>
        <taxon>Bryophyta</taxon>
        <taxon>Sphagnophytina</taxon>
        <taxon>Sphagnopsida</taxon>
        <taxon>Sphagnales</taxon>
        <taxon>Sphagnaceae</taxon>
        <taxon>Sphagnum</taxon>
    </lineage>
</organism>
<keyword evidence="2" id="KW-1185">Reference proteome</keyword>
<evidence type="ECO:0000313" key="2">
    <source>
        <dbReference type="Proteomes" id="UP001497512"/>
    </source>
</evidence>
<name>A0ABP0UN67_9BRYO</name>